<feature type="transmembrane region" description="Helical" evidence="2">
    <location>
        <begin position="306"/>
        <end position="328"/>
    </location>
</feature>
<dbReference type="EMBL" id="CP045643">
    <property type="protein sequence ID" value="QFZ78789.1"/>
    <property type="molecule type" value="Genomic_DNA"/>
</dbReference>
<dbReference type="Proteomes" id="UP000326179">
    <property type="component" value="Chromosome"/>
</dbReference>
<feature type="chain" id="PRO_5024969466" evidence="3">
    <location>
        <begin position="24"/>
        <end position="338"/>
    </location>
</feature>
<keyword evidence="2" id="KW-1133">Transmembrane helix</keyword>
<keyword evidence="2" id="KW-0812">Transmembrane</keyword>
<name>A0A5Q0LQG4_9ACTN</name>
<sequence length="338" mass="33068">MAVAAATAAIAPLALLSAPAAFASDDNTTPPAASASASESAGEPTSASPSDSAPAPSASGSASESAPAPSGSASTSASASASASGKPSTSASPSQSSEPSAWPTEDCPVDDDGVDAGSQLSLAVSGLPGKIVAGSGWHNFTLSAANHSDQDLGQVQWLATVDNYSDSDDEGDWLSTYAQLEYFNPTTKSWESIADEVGNGIYFGETTLGGKQTVAIKLRVNIGSKAPAGDGYALGLGGYVDQEKDCVHSSFAFYELTVLAAGSSNEDPGEATPGKGDTPSGGTKPQGGADEIPATGSLASTGSSSALPTIALVGGIAVVAGAGAVFTVRRRKSGGAAA</sequence>
<accession>A0A5Q0LQG4</accession>
<protein>
    <submittedName>
        <fullName evidence="4">LPXTG cell wall anchor domain-containing protein</fullName>
    </submittedName>
</protein>
<proteinExistence type="predicted"/>
<gene>
    <name evidence="4" type="ORF">GFH48_17065</name>
</gene>
<reference evidence="4 5" key="1">
    <citation type="submission" date="2019-10" db="EMBL/GenBank/DDBJ databases">
        <title>A novel species.</title>
        <authorList>
            <person name="Gao J."/>
        </authorList>
    </citation>
    <scope>NUCLEOTIDE SEQUENCE [LARGE SCALE GENOMIC DNA]</scope>
    <source>
        <strain evidence="4 5">QMT-28</strain>
    </source>
</reference>
<dbReference type="AlphaFoldDB" id="A0A5Q0LQG4"/>
<feature type="region of interest" description="Disordered" evidence="1">
    <location>
        <begin position="264"/>
        <end position="302"/>
    </location>
</feature>
<dbReference type="NCBIfam" id="TIGR01167">
    <property type="entry name" value="LPXTG_anchor"/>
    <property type="match status" value="1"/>
</dbReference>
<evidence type="ECO:0000256" key="1">
    <source>
        <dbReference type="SAM" id="MobiDB-lite"/>
    </source>
</evidence>
<keyword evidence="3" id="KW-0732">Signal</keyword>
<evidence type="ECO:0000313" key="4">
    <source>
        <dbReference type="EMBL" id="QFZ78789.1"/>
    </source>
</evidence>
<evidence type="ECO:0000256" key="3">
    <source>
        <dbReference type="SAM" id="SignalP"/>
    </source>
</evidence>
<keyword evidence="2" id="KW-0472">Membrane</keyword>
<keyword evidence="5" id="KW-1185">Reference proteome</keyword>
<feature type="region of interest" description="Disordered" evidence="1">
    <location>
        <begin position="22"/>
        <end position="116"/>
    </location>
</feature>
<feature type="compositionally biased region" description="Low complexity" evidence="1">
    <location>
        <begin position="293"/>
        <end position="302"/>
    </location>
</feature>
<organism evidence="4 5">
    <name type="scientific">Streptomyces fagopyri</name>
    <dbReference type="NCBI Taxonomy" id="2662397"/>
    <lineage>
        <taxon>Bacteria</taxon>
        <taxon>Bacillati</taxon>
        <taxon>Actinomycetota</taxon>
        <taxon>Actinomycetes</taxon>
        <taxon>Kitasatosporales</taxon>
        <taxon>Streptomycetaceae</taxon>
        <taxon>Streptomyces</taxon>
    </lineage>
</organism>
<dbReference type="KEGG" id="sfy:GFH48_17065"/>
<evidence type="ECO:0000256" key="2">
    <source>
        <dbReference type="SAM" id="Phobius"/>
    </source>
</evidence>
<feature type="signal peptide" evidence="3">
    <location>
        <begin position="1"/>
        <end position="23"/>
    </location>
</feature>
<feature type="compositionally biased region" description="Low complexity" evidence="1">
    <location>
        <begin position="22"/>
        <end position="101"/>
    </location>
</feature>
<evidence type="ECO:0000313" key="5">
    <source>
        <dbReference type="Proteomes" id="UP000326179"/>
    </source>
</evidence>